<evidence type="ECO:0000256" key="7">
    <source>
        <dbReference type="ARBA" id="ARBA00022842"/>
    </source>
</evidence>
<comment type="catalytic activity">
    <reaction evidence="1">
        <text>(7,8-dihydropterin-6-yl)methyl diphosphate + 4-aminobenzoate = 7,8-dihydropteroate + diphosphate</text>
        <dbReference type="Rhea" id="RHEA:19949"/>
        <dbReference type="ChEBI" id="CHEBI:17836"/>
        <dbReference type="ChEBI" id="CHEBI:17839"/>
        <dbReference type="ChEBI" id="CHEBI:33019"/>
        <dbReference type="ChEBI" id="CHEBI:72950"/>
        <dbReference type="EC" id="2.5.1.15"/>
    </reaction>
</comment>
<protein>
    <recommendedName>
        <fullName evidence="4">dihydropteroate synthase</fullName>
        <ecNumber evidence="4">2.5.1.15</ecNumber>
    </recommendedName>
</protein>
<keyword evidence="11" id="KW-1185">Reference proteome</keyword>
<dbReference type="Gene3D" id="3.20.20.20">
    <property type="entry name" value="Dihydropteroate synthase-like"/>
    <property type="match status" value="1"/>
</dbReference>
<dbReference type="CDD" id="cd00739">
    <property type="entry name" value="DHPS"/>
    <property type="match status" value="1"/>
</dbReference>
<dbReference type="InterPro" id="IPR011005">
    <property type="entry name" value="Dihydropteroate_synth-like_sf"/>
</dbReference>
<proteinExistence type="predicted"/>
<evidence type="ECO:0000256" key="1">
    <source>
        <dbReference type="ARBA" id="ARBA00000012"/>
    </source>
</evidence>
<keyword evidence="5 10" id="KW-0808">Transferase</keyword>
<name>A0A7M3T710_9RHOB</name>
<keyword evidence="7" id="KW-0460">Magnesium</keyword>
<dbReference type="GO" id="GO:0004156">
    <property type="term" value="F:dihydropteroate synthase activity"/>
    <property type="evidence" value="ECO:0007669"/>
    <property type="project" value="UniProtKB-EC"/>
</dbReference>
<reference evidence="10 11" key="1">
    <citation type="submission" date="2020-02" db="EMBL/GenBank/DDBJ databases">
        <title>complete genome sequence of Rhodobacteraceae bacterium.</title>
        <authorList>
            <person name="Park J."/>
            <person name="Kim Y.-S."/>
            <person name="Kim K.-H."/>
        </authorList>
    </citation>
    <scope>NUCLEOTIDE SEQUENCE [LARGE SCALE GENOMIC DNA]</scope>
    <source>
        <strain evidence="10 11">RR4-56</strain>
    </source>
</reference>
<dbReference type="KEGG" id="hdh:G5B40_07420"/>
<evidence type="ECO:0000256" key="2">
    <source>
        <dbReference type="ARBA" id="ARBA00001946"/>
    </source>
</evidence>
<evidence type="ECO:0000259" key="9">
    <source>
        <dbReference type="PROSITE" id="PS50972"/>
    </source>
</evidence>
<comment type="pathway">
    <text evidence="3">Cofactor biosynthesis; tetrahydrofolate biosynthesis; 7,8-dihydrofolate from 2-amino-4-hydroxy-6-hydroxymethyl-7,8-dihydropteridine diphosphate and 4-aminobenzoate: step 1/2.</text>
</comment>
<dbReference type="GO" id="GO:0046654">
    <property type="term" value="P:tetrahydrofolate biosynthetic process"/>
    <property type="evidence" value="ECO:0007669"/>
    <property type="project" value="TreeGrafter"/>
</dbReference>
<evidence type="ECO:0000256" key="6">
    <source>
        <dbReference type="ARBA" id="ARBA00022723"/>
    </source>
</evidence>
<evidence type="ECO:0000256" key="3">
    <source>
        <dbReference type="ARBA" id="ARBA00004763"/>
    </source>
</evidence>
<dbReference type="InterPro" id="IPR045031">
    <property type="entry name" value="DHP_synth-like"/>
</dbReference>
<accession>A0A7M3T710</accession>
<dbReference type="PANTHER" id="PTHR20941:SF1">
    <property type="entry name" value="FOLIC ACID SYNTHESIS PROTEIN FOL1"/>
    <property type="match status" value="1"/>
</dbReference>
<evidence type="ECO:0000256" key="4">
    <source>
        <dbReference type="ARBA" id="ARBA00012458"/>
    </source>
</evidence>
<dbReference type="GO" id="GO:0046656">
    <property type="term" value="P:folic acid biosynthetic process"/>
    <property type="evidence" value="ECO:0007669"/>
    <property type="project" value="UniProtKB-KW"/>
</dbReference>
<dbReference type="InterPro" id="IPR000489">
    <property type="entry name" value="Pterin-binding_dom"/>
</dbReference>
<dbReference type="NCBIfam" id="TIGR01496">
    <property type="entry name" value="DHPS"/>
    <property type="match status" value="1"/>
</dbReference>
<dbReference type="PANTHER" id="PTHR20941">
    <property type="entry name" value="FOLATE SYNTHESIS PROTEINS"/>
    <property type="match status" value="1"/>
</dbReference>
<evidence type="ECO:0000313" key="10">
    <source>
        <dbReference type="EMBL" id="QIE57791.1"/>
    </source>
</evidence>
<dbReference type="EMBL" id="CP049056">
    <property type="protein sequence ID" value="QIE57791.1"/>
    <property type="molecule type" value="Genomic_DNA"/>
</dbReference>
<sequence length="309" mass="32271">METVGLNREARRLPLKSVAPEALRLLAAPRPPLMGVTMDRPRILGVLNVTPDSFSDGRPGESVAAAVERGLEMAASGADFIDVGGESTRPGSDPLEPAAEQDRVLPVIEGLKKAGLSAPISIDTRNAATARAAFEAGAAMLNDVSALTHDEESLGTVVEFGGAVCLMHAQGDPKTMQDAPRYRNVLIEVYDWLESRVAVCVKAGVPRGRIVVDPGIGFGKTLAHNLTLIGGLAAFHGLGCAVMLGASRKAFIGRLTGVENAADRVAGSIGAALAGAGRGAHVFRVHDVAQTRQALDVWRAAAWFDGDDE</sequence>
<dbReference type="AlphaFoldDB" id="A0A7M3T710"/>
<dbReference type="GO" id="GO:0005829">
    <property type="term" value="C:cytosol"/>
    <property type="evidence" value="ECO:0007669"/>
    <property type="project" value="TreeGrafter"/>
</dbReference>
<keyword evidence="6" id="KW-0479">Metal-binding</keyword>
<comment type="cofactor">
    <cofactor evidence="2">
        <name>Mg(2+)</name>
        <dbReference type="ChEBI" id="CHEBI:18420"/>
    </cofactor>
</comment>
<dbReference type="PROSITE" id="PS50972">
    <property type="entry name" value="PTERIN_BINDING"/>
    <property type="match status" value="1"/>
</dbReference>
<evidence type="ECO:0000256" key="8">
    <source>
        <dbReference type="ARBA" id="ARBA00022909"/>
    </source>
</evidence>
<gene>
    <name evidence="10" type="primary">folP</name>
    <name evidence="10" type="ORF">G5B40_07420</name>
</gene>
<dbReference type="InterPro" id="IPR006390">
    <property type="entry name" value="DHP_synth_dom"/>
</dbReference>
<organism evidence="10 11">
    <name type="scientific">Pikeienuella piscinae</name>
    <dbReference type="NCBI Taxonomy" id="2748098"/>
    <lineage>
        <taxon>Bacteria</taxon>
        <taxon>Pseudomonadati</taxon>
        <taxon>Pseudomonadota</taxon>
        <taxon>Alphaproteobacteria</taxon>
        <taxon>Rhodobacterales</taxon>
        <taxon>Paracoccaceae</taxon>
        <taxon>Pikeienuella</taxon>
    </lineage>
</organism>
<dbReference type="SUPFAM" id="SSF51717">
    <property type="entry name" value="Dihydropteroate synthetase-like"/>
    <property type="match status" value="1"/>
</dbReference>
<evidence type="ECO:0000256" key="5">
    <source>
        <dbReference type="ARBA" id="ARBA00022679"/>
    </source>
</evidence>
<keyword evidence="8" id="KW-0289">Folate biosynthesis</keyword>
<dbReference type="Proteomes" id="UP000503336">
    <property type="component" value="Chromosome"/>
</dbReference>
<feature type="domain" description="Pterin-binding" evidence="9">
    <location>
        <begin position="41"/>
        <end position="296"/>
    </location>
</feature>
<dbReference type="GO" id="GO:0046872">
    <property type="term" value="F:metal ion binding"/>
    <property type="evidence" value="ECO:0007669"/>
    <property type="project" value="UniProtKB-KW"/>
</dbReference>
<dbReference type="Pfam" id="PF00809">
    <property type="entry name" value="Pterin_bind"/>
    <property type="match status" value="1"/>
</dbReference>
<dbReference type="EC" id="2.5.1.15" evidence="4"/>
<evidence type="ECO:0000313" key="11">
    <source>
        <dbReference type="Proteomes" id="UP000503336"/>
    </source>
</evidence>